<dbReference type="EMBL" id="MFBT01000033">
    <property type="protein sequence ID" value="OGD98651.1"/>
    <property type="molecule type" value="Genomic_DNA"/>
</dbReference>
<dbReference type="AlphaFoldDB" id="A0A1F5H3H2"/>
<dbReference type="Gene3D" id="1.10.10.10">
    <property type="entry name" value="Winged helix-like DNA-binding domain superfamily/Winged helix DNA-binding domain"/>
    <property type="match status" value="1"/>
</dbReference>
<accession>A0A1F5H3H2</accession>
<sequence length="90" mass="10155">MFKPVNPEVKAEILTKVKSGEKVAAVAAQYGVSEKTIYTWLSRKAMGTISLLEYNRLKNENSQLKQIIGVLTFELEKSKKKKGNPRFNPV</sequence>
<dbReference type="Proteomes" id="UP000177039">
    <property type="component" value="Unassembled WGS sequence"/>
</dbReference>
<gene>
    <name evidence="1" type="ORF">A3B54_02720</name>
</gene>
<organism evidence="1 2">
    <name type="scientific">Candidatus Curtissbacteria bacterium RIFCSPLOWO2_01_FULL_42_50</name>
    <dbReference type="NCBI Taxonomy" id="1797730"/>
    <lineage>
        <taxon>Bacteria</taxon>
        <taxon>Candidatus Curtissiibacteriota</taxon>
    </lineage>
</organism>
<dbReference type="InterPro" id="IPR009057">
    <property type="entry name" value="Homeodomain-like_sf"/>
</dbReference>
<dbReference type="SUPFAM" id="SSF46689">
    <property type="entry name" value="Homeodomain-like"/>
    <property type="match status" value="1"/>
</dbReference>
<protein>
    <recommendedName>
        <fullName evidence="3">HTH psq-type domain-containing protein</fullName>
    </recommendedName>
</protein>
<evidence type="ECO:0000313" key="2">
    <source>
        <dbReference type="Proteomes" id="UP000177039"/>
    </source>
</evidence>
<reference evidence="1 2" key="1">
    <citation type="journal article" date="2016" name="Nat. Commun.">
        <title>Thousands of microbial genomes shed light on interconnected biogeochemical processes in an aquifer system.</title>
        <authorList>
            <person name="Anantharaman K."/>
            <person name="Brown C.T."/>
            <person name="Hug L.A."/>
            <person name="Sharon I."/>
            <person name="Castelle C.J."/>
            <person name="Probst A.J."/>
            <person name="Thomas B.C."/>
            <person name="Singh A."/>
            <person name="Wilkins M.J."/>
            <person name="Karaoz U."/>
            <person name="Brodie E.L."/>
            <person name="Williams K.H."/>
            <person name="Hubbard S.S."/>
            <person name="Banfield J.F."/>
        </authorList>
    </citation>
    <scope>NUCLEOTIDE SEQUENCE [LARGE SCALE GENOMIC DNA]</scope>
</reference>
<dbReference type="InterPro" id="IPR036388">
    <property type="entry name" value="WH-like_DNA-bd_sf"/>
</dbReference>
<evidence type="ECO:0000313" key="1">
    <source>
        <dbReference type="EMBL" id="OGD98651.1"/>
    </source>
</evidence>
<comment type="caution">
    <text evidence="1">The sequence shown here is derived from an EMBL/GenBank/DDBJ whole genome shotgun (WGS) entry which is preliminary data.</text>
</comment>
<dbReference type="Pfam" id="PF13384">
    <property type="entry name" value="HTH_23"/>
    <property type="match status" value="1"/>
</dbReference>
<proteinExistence type="predicted"/>
<name>A0A1F5H3H2_9BACT</name>
<evidence type="ECO:0008006" key="3">
    <source>
        <dbReference type="Google" id="ProtNLM"/>
    </source>
</evidence>